<organism evidence="1">
    <name type="scientific">Agrobacterium albertimagni</name>
    <dbReference type="NCBI Taxonomy" id="147266"/>
    <lineage>
        <taxon>Bacteria</taxon>
        <taxon>Pseudomonadati</taxon>
        <taxon>Pseudomonadota</taxon>
        <taxon>Alphaproteobacteria</taxon>
        <taxon>Hyphomicrobiales</taxon>
        <taxon>Rhizobiaceae</taxon>
        <taxon>Rhizobium/Agrobacterium group</taxon>
        <taxon>Agrobacterium</taxon>
    </lineage>
</organism>
<dbReference type="Pfam" id="PF14099">
    <property type="entry name" value="Polysacc_lyase"/>
    <property type="match status" value="1"/>
</dbReference>
<proteinExistence type="predicted"/>
<dbReference type="AlphaFoldDB" id="A0A7C1SX74"/>
<evidence type="ECO:0000313" key="1">
    <source>
        <dbReference type="EMBL" id="HEB44382.1"/>
    </source>
</evidence>
<evidence type="ECO:0008006" key="2">
    <source>
        <dbReference type="Google" id="ProtNLM"/>
    </source>
</evidence>
<comment type="caution">
    <text evidence="1">The sequence shown here is derived from an EMBL/GenBank/DDBJ whole genome shotgun (WGS) entry which is preliminary data.</text>
</comment>
<dbReference type="EMBL" id="DSKI01000615">
    <property type="protein sequence ID" value="HEB44382.1"/>
    <property type="molecule type" value="Genomic_DNA"/>
</dbReference>
<sequence length="206" mass="23153">MKIICPDGNGYAYYVQAVDESRYIRARGVETFIVKAGDYWNGPEGSDAANFRERCEARVTTEDAIGSTWRYQFHLQIPQDYPEYSPKQTLGQWHNGTYDTVFNRYEAGVFTICLNNKEAGSFVEYQTPLNKGVWNTFGYTFTWHASRGAIAASVNGRTVVKETGIPLVPAATQSMHFKYGIYRNMRAGLVGPVQQASYRLVSRAAG</sequence>
<dbReference type="Gene3D" id="2.60.120.200">
    <property type="match status" value="1"/>
</dbReference>
<accession>A0A7C1SX74</accession>
<name>A0A7C1SX74_9HYPH</name>
<dbReference type="InterPro" id="IPR025975">
    <property type="entry name" value="Polysacc_lyase"/>
</dbReference>
<gene>
    <name evidence="1" type="ORF">ENP70_11975</name>
</gene>
<reference evidence="1" key="1">
    <citation type="journal article" date="2020" name="mSystems">
        <title>Genome- and Community-Level Interaction Insights into Carbon Utilization and Element Cycling Functions of Hydrothermarchaeota in Hydrothermal Sediment.</title>
        <authorList>
            <person name="Zhou Z."/>
            <person name="Liu Y."/>
            <person name="Xu W."/>
            <person name="Pan J."/>
            <person name="Luo Z.H."/>
            <person name="Li M."/>
        </authorList>
    </citation>
    <scope>NUCLEOTIDE SEQUENCE [LARGE SCALE GENOMIC DNA]</scope>
    <source>
        <strain evidence="1">SpSt-243</strain>
    </source>
</reference>
<protein>
    <recommendedName>
        <fullName evidence="2">Polysaccharide lyase-like protein</fullName>
    </recommendedName>
</protein>